<dbReference type="PANTHER" id="PTHR42895:SF2">
    <property type="entry name" value="IRON-SULFUR CLUSTER PROTEIN"/>
    <property type="match status" value="1"/>
</dbReference>
<dbReference type="CDD" id="cd00207">
    <property type="entry name" value="fer2"/>
    <property type="match status" value="1"/>
</dbReference>
<dbReference type="AlphaFoldDB" id="X1UU16"/>
<dbReference type="InterPro" id="IPR052911">
    <property type="entry name" value="Corrinoid_activation_enz"/>
</dbReference>
<dbReference type="EMBL" id="BARW01034092">
    <property type="protein sequence ID" value="GAJ03391.1"/>
    <property type="molecule type" value="Genomic_DNA"/>
</dbReference>
<gene>
    <name evidence="2" type="ORF">S12H4_53530</name>
</gene>
<feature type="non-terminal residue" evidence="2">
    <location>
        <position position="120"/>
    </location>
</feature>
<name>X1UU16_9ZZZZ</name>
<dbReference type="Gene3D" id="3.10.20.30">
    <property type="match status" value="1"/>
</dbReference>
<evidence type="ECO:0000259" key="1">
    <source>
        <dbReference type="PROSITE" id="PS51085"/>
    </source>
</evidence>
<evidence type="ECO:0000313" key="2">
    <source>
        <dbReference type="EMBL" id="GAJ03391.1"/>
    </source>
</evidence>
<comment type="caution">
    <text evidence="2">The sequence shown here is derived from an EMBL/GenBank/DDBJ whole genome shotgun (WGS) entry which is preliminary data.</text>
</comment>
<dbReference type="SUPFAM" id="SSF54292">
    <property type="entry name" value="2Fe-2S ferredoxin-like"/>
    <property type="match status" value="1"/>
</dbReference>
<feature type="domain" description="2Fe-2S ferredoxin-type" evidence="1">
    <location>
        <begin position="10"/>
        <end position="99"/>
    </location>
</feature>
<proteinExistence type="predicted"/>
<dbReference type="Pfam" id="PF00111">
    <property type="entry name" value="Fer2"/>
    <property type="match status" value="1"/>
</dbReference>
<dbReference type="InterPro" id="IPR001041">
    <property type="entry name" value="2Fe-2S_ferredoxin-type"/>
</dbReference>
<dbReference type="GO" id="GO:0051536">
    <property type="term" value="F:iron-sulfur cluster binding"/>
    <property type="evidence" value="ECO:0007669"/>
    <property type="project" value="InterPro"/>
</dbReference>
<accession>X1UU16</accession>
<protein>
    <recommendedName>
        <fullName evidence="1">2Fe-2S ferredoxin-type domain-containing protein</fullName>
    </recommendedName>
</protein>
<dbReference type="InterPro" id="IPR012675">
    <property type="entry name" value="Beta-grasp_dom_sf"/>
</dbReference>
<dbReference type="PROSITE" id="PS51085">
    <property type="entry name" value="2FE2S_FER_2"/>
    <property type="match status" value="1"/>
</dbReference>
<organism evidence="2">
    <name type="scientific">marine sediment metagenome</name>
    <dbReference type="NCBI Taxonomy" id="412755"/>
    <lineage>
        <taxon>unclassified sequences</taxon>
        <taxon>metagenomes</taxon>
        <taxon>ecological metagenomes</taxon>
    </lineage>
</organism>
<sequence length="120" mass="12936">MAKDSTNKKRRVHFDPDNVDIVVEQGANLLEAAIAAGVHINASCGGNGVCGTCKVLIKTGEVKSTRTEKLSEEEYKQGFRQACQSRVITGLTVYVPVESKLERAVLSREAKKTSEVLATG</sequence>
<dbReference type="PANTHER" id="PTHR42895">
    <property type="entry name" value="IRON-SULFUR CLUSTER-BINDING PROTEIN-RELATED"/>
    <property type="match status" value="1"/>
</dbReference>
<dbReference type="InterPro" id="IPR036010">
    <property type="entry name" value="2Fe-2S_ferredoxin-like_sf"/>
</dbReference>
<reference evidence="2" key="1">
    <citation type="journal article" date="2014" name="Front. Microbiol.">
        <title>High frequency of phylogenetically diverse reductive dehalogenase-homologous genes in deep subseafloor sedimentary metagenomes.</title>
        <authorList>
            <person name="Kawai M."/>
            <person name="Futagami T."/>
            <person name="Toyoda A."/>
            <person name="Takaki Y."/>
            <person name="Nishi S."/>
            <person name="Hori S."/>
            <person name="Arai W."/>
            <person name="Tsubouchi T."/>
            <person name="Morono Y."/>
            <person name="Uchiyama I."/>
            <person name="Ito T."/>
            <person name="Fujiyama A."/>
            <person name="Inagaki F."/>
            <person name="Takami H."/>
        </authorList>
    </citation>
    <scope>NUCLEOTIDE SEQUENCE</scope>
    <source>
        <strain evidence="2">Expedition CK06-06</strain>
    </source>
</reference>